<feature type="domain" description="GTP-eEF1A C-terminal" evidence="3">
    <location>
        <begin position="24"/>
        <end position="109"/>
    </location>
</feature>
<dbReference type="Pfam" id="PF22594">
    <property type="entry name" value="GTP-eEF1A_C"/>
    <property type="match status" value="1"/>
</dbReference>
<evidence type="ECO:0000313" key="4">
    <source>
        <dbReference type="EMBL" id="GMI21911.1"/>
    </source>
</evidence>
<dbReference type="Gene3D" id="2.40.30.10">
    <property type="entry name" value="Translation factors"/>
    <property type="match status" value="1"/>
</dbReference>
<dbReference type="InterPro" id="IPR054696">
    <property type="entry name" value="GTP-eEF1A_C"/>
</dbReference>
<dbReference type="Proteomes" id="UP001165060">
    <property type="component" value="Unassembled WGS sequence"/>
</dbReference>
<dbReference type="InterPro" id="IPR050100">
    <property type="entry name" value="TRAFAC_GTPase_members"/>
</dbReference>
<dbReference type="SUPFAM" id="SSF50465">
    <property type="entry name" value="EF-Tu/eEF-1alpha/eIF2-gamma C-terminal domain"/>
    <property type="match status" value="1"/>
</dbReference>
<dbReference type="EMBL" id="BRYB01001268">
    <property type="protein sequence ID" value="GMI21911.1"/>
    <property type="molecule type" value="Genomic_DNA"/>
</dbReference>
<protein>
    <recommendedName>
        <fullName evidence="3">GTP-eEF1A C-terminal domain-containing protein</fullName>
    </recommendedName>
</protein>
<keyword evidence="1" id="KW-0547">Nucleotide-binding</keyword>
<dbReference type="InterPro" id="IPR009001">
    <property type="entry name" value="Transl_elong_EF1A/Init_IF2_C"/>
</dbReference>
<reference evidence="4 5" key="1">
    <citation type="journal article" date="2023" name="Commun. Biol.">
        <title>Genome analysis of Parmales, the sister group of diatoms, reveals the evolutionary specialization of diatoms from phago-mixotrophs to photoautotrophs.</title>
        <authorList>
            <person name="Ban H."/>
            <person name="Sato S."/>
            <person name="Yoshikawa S."/>
            <person name="Yamada K."/>
            <person name="Nakamura Y."/>
            <person name="Ichinomiya M."/>
            <person name="Sato N."/>
            <person name="Blanc-Mathieu R."/>
            <person name="Endo H."/>
            <person name="Kuwata A."/>
            <person name="Ogata H."/>
        </authorList>
    </citation>
    <scope>NUCLEOTIDE SEQUENCE [LARGE SCALE GENOMIC DNA]</scope>
</reference>
<accession>A0ABQ6M8X3</accession>
<gene>
    <name evidence="4" type="ORF">TeGR_g1130</name>
</gene>
<evidence type="ECO:0000313" key="5">
    <source>
        <dbReference type="Proteomes" id="UP001165060"/>
    </source>
</evidence>
<sequence>QPCRAVDKLICSIAVTDLPESLPLMTAGTQAIFHSQCIEEECVVAQIFEVTDHRGKTTKGQAFIKAGMRAVVKLELARSISCDTYDNAPFLGRFTLRTEGKTIAIGKINKLPPKRD</sequence>
<evidence type="ECO:0000256" key="2">
    <source>
        <dbReference type="ARBA" id="ARBA00023134"/>
    </source>
</evidence>
<name>A0ABQ6M8X3_9STRA</name>
<evidence type="ECO:0000256" key="1">
    <source>
        <dbReference type="ARBA" id="ARBA00022741"/>
    </source>
</evidence>
<evidence type="ECO:0000259" key="3">
    <source>
        <dbReference type="Pfam" id="PF22594"/>
    </source>
</evidence>
<dbReference type="PANTHER" id="PTHR23115">
    <property type="entry name" value="TRANSLATION FACTOR"/>
    <property type="match status" value="1"/>
</dbReference>
<comment type="caution">
    <text evidence="4">The sequence shown here is derived from an EMBL/GenBank/DDBJ whole genome shotgun (WGS) entry which is preliminary data.</text>
</comment>
<keyword evidence="2" id="KW-0342">GTP-binding</keyword>
<keyword evidence="5" id="KW-1185">Reference proteome</keyword>
<organism evidence="4 5">
    <name type="scientific">Tetraparma gracilis</name>
    <dbReference type="NCBI Taxonomy" id="2962635"/>
    <lineage>
        <taxon>Eukaryota</taxon>
        <taxon>Sar</taxon>
        <taxon>Stramenopiles</taxon>
        <taxon>Ochrophyta</taxon>
        <taxon>Bolidophyceae</taxon>
        <taxon>Parmales</taxon>
        <taxon>Triparmaceae</taxon>
        <taxon>Tetraparma</taxon>
    </lineage>
</organism>
<feature type="non-terminal residue" evidence="4">
    <location>
        <position position="1"/>
    </location>
</feature>
<proteinExistence type="predicted"/>